<keyword evidence="1" id="KW-0732">Signal</keyword>
<feature type="domain" description="Chitin-binding type-2" evidence="2">
    <location>
        <begin position="227"/>
        <end position="284"/>
    </location>
</feature>
<feature type="signal peptide" evidence="1">
    <location>
        <begin position="1"/>
        <end position="20"/>
    </location>
</feature>
<reference evidence="3 4" key="1">
    <citation type="submission" date="2024-01" db="EMBL/GenBank/DDBJ databases">
        <title>The genome of the rayed Mediterranean limpet Patella caerulea (Linnaeus, 1758).</title>
        <authorList>
            <person name="Anh-Thu Weber A."/>
            <person name="Halstead-Nussloch G."/>
        </authorList>
    </citation>
    <scope>NUCLEOTIDE SEQUENCE [LARGE SCALE GENOMIC DNA]</scope>
    <source>
        <strain evidence="3">AATW-2023a</strain>
        <tissue evidence="3">Whole specimen</tissue>
    </source>
</reference>
<evidence type="ECO:0000313" key="3">
    <source>
        <dbReference type="EMBL" id="KAK6184390.1"/>
    </source>
</evidence>
<sequence length="284" mass="31498">MKLHLDLGLILVALVAIVTCRKVQSVITGEATCDNRMSFYADGLLYTNGINDNRWRRSSPVSIPDDTQVVAIKCVNRGRVGGIKMALNDGTKTDVTWKCSATFEDNWNKVGFHDAAWANAIVPDYNTVKTQPQSLNGKADWIWTSGYKEGEDTTVYCRKVINNPCAFAGVKYFVYPFDDTKFYQCDNNVAKLRDCPPSTTWVQENYSCVSDIVLDCDLDSDLDCDSDNGCIKDEPNTADPDDCTKFYHCKHGKRLGDPVSCPGGTAYNPDVHGCDHFANVPDCP</sequence>
<dbReference type="GO" id="GO:0005576">
    <property type="term" value="C:extracellular region"/>
    <property type="evidence" value="ECO:0007669"/>
    <property type="project" value="InterPro"/>
</dbReference>
<dbReference type="Gene3D" id="2.60.120.260">
    <property type="entry name" value="Galactose-binding domain-like"/>
    <property type="match status" value="1"/>
</dbReference>
<proteinExistence type="predicted"/>
<protein>
    <recommendedName>
        <fullName evidence="2">Chitin-binding type-2 domain-containing protein</fullName>
    </recommendedName>
</protein>
<dbReference type="GO" id="GO:0008061">
    <property type="term" value="F:chitin binding"/>
    <property type="evidence" value="ECO:0007669"/>
    <property type="project" value="InterPro"/>
</dbReference>
<accession>A0AAN8JWT1</accession>
<dbReference type="Gene3D" id="2.170.140.10">
    <property type="entry name" value="Chitin binding domain"/>
    <property type="match status" value="2"/>
</dbReference>
<evidence type="ECO:0000259" key="2">
    <source>
        <dbReference type="PROSITE" id="PS50940"/>
    </source>
</evidence>
<dbReference type="SMART" id="SM00494">
    <property type="entry name" value="ChtBD2"/>
    <property type="match status" value="2"/>
</dbReference>
<dbReference type="AlphaFoldDB" id="A0AAN8JWT1"/>
<dbReference type="SUPFAM" id="SSF57625">
    <property type="entry name" value="Invertebrate chitin-binding proteins"/>
    <property type="match status" value="2"/>
</dbReference>
<dbReference type="Pfam" id="PF01607">
    <property type="entry name" value="CBM_14"/>
    <property type="match status" value="1"/>
</dbReference>
<dbReference type="InterPro" id="IPR002557">
    <property type="entry name" value="Chitin-bd_dom"/>
</dbReference>
<keyword evidence="4" id="KW-1185">Reference proteome</keyword>
<evidence type="ECO:0000256" key="1">
    <source>
        <dbReference type="SAM" id="SignalP"/>
    </source>
</evidence>
<feature type="chain" id="PRO_5042896198" description="Chitin-binding type-2 domain-containing protein" evidence="1">
    <location>
        <begin position="21"/>
        <end position="284"/>
    </location>
</feature>
<dbReference type="EMBL" id="JAZGQO010000006">
    <property type="protein sequence ID" value="KAK6184390.1"/>
    <property type="molecule type" value="Genomic_DNA"/>
</dbReference>
<organism evidence="3 4">
    <name type="scientific">Patella caerulea</name>
    <name type="common">Rayed Mediterranean limpet</name>
    <dbReference type="NCBI Taxonomy" id="87958"/>
    <lineage>
        <taxon>Eukaryota</taxon>
        <taxon>Metazoa</taxon>
        <taxon>Spiralia</taxon>
        <taxon>Lophotrochozoa</taxon>
        <taxon>Mollusca</taxon>
        <taxon>Gastropoda</taxon>
        <taxon>Patellogastropoda</taxon>
        <taxon>Patelloidea</taxon>
        <taxon>Patellidae</taxon>
        <taxon>Patella</taxon>
    </lineage>
</organism>
<gene>
    <name evidence="3" type="ORF">SNE40_006872</name>
</gene>
<feature type="domain" description="Chitin-binding type-2" evidence="2">
    <location>
        <begin position="162"/>
        <end position="218"/>
    </location>
</feature>
<comment type="caution">
    <text evidence="3">The sequence shown here is derived from an EMBL/GenBank/DDBJ whole genome shotgun (WGS) entry which is preliminary data.</text>
</comment>
<dbReference type="InterPro" id="IPR036508">
    <property type="entry name" value="Chitin-bd_dom_sf"/>
</dbReference>
<dbReference type="PROSITE" id="PS50940">
    <property type="entry name" value="CHIT_BIND_II"/>
    <property type="match status" value="2"/>
</dbReference>
<name>A0AAN8JWT1_PATCE</name>
<evidence type="ECO:0000313" key="4">
    <source>
        <dbReference type="Proteomes" id="UP001347796"/>
    </source>
</evidence>
<dbReference type="Proteomes" id="UP001347796">
    <property type="component" value="Unassembled WGS sequence"/>
</dbReference>